<proteinExistence type="predicted"/>
<protein>
    <recommendedName>
        <fullName evidence="1">Immunity protein Imm33 domain-containing protein</fullName>
    </recommendedName>
</protein>
<dbReference type="Proteomes" id="UP000222851">
    <property type="component" value="Unassembled WGS sequence"/>
</dbReference>
<gene>
    <name evidence="2" type="ORF">COJ30_13715</name>
</gene>
<dbReference type="InterPro" id="IPR018689">
    <property type="entry name" value="Imm33_dom"/>
</dbReference>
<evidence type="ECO:0000313" key="3">
    <source>
        <dbReference type="Proteomes" id="UP000222851"/>
    </source>
</evidence>
<dbReference type="EMBL" id="NUXH01000054">
    <property type="protein sequence ID" value="PFL67006.1"/>
    <property type="molecule type" value="Genomic_DNA"/>
</dbReference>
<organism evidence="2 3">
    <name type="scientific">Bacillus anthracis</name>
    <name type="common">anthrax bacterium</name>
    <dbReference type="NCBI Taxonomy" id="1392"/>
    <lineage>
        <taxon>Bacteria</taxon>
        <taxon>Bacillati</taxon>
        <taxon>Bacillota</taxon>
        <taxon>Bacilli</taxon>
        <taxon>Bacillales</taxon>
        <taxon>Bacillaceae</taxon>
        <taxon>Bacillus</taxon>
        <taxon>Bacillus cereus group</taxon>
    </lineage>
</organism>
<dbReference type="AlphaFoldDB" id="A0A2B0XSL5"/>
<evidence type="ECO:0000313" key="2">
    <source>
        <dbReference type="EMBL" id="PFL67006.1"/>
    </source>
</evidence>
<reference evidence="2 3" key="1">
    <citation type="submission" date="2017-09" db="EMBL/GenBank/DDBJ databases">
        <title>Large-scale bioinformatics analysis of Bacillus genomes uncovers conserved roles of natural products in bacterial physiology.</title>
        <authorList>
            <consortium name="Agbiome Team Llc"/>
            <person name="Bleich R.M."/>
            <person name="Grubbs K.J."/>
            <person name="Santa Maria K.C."/>
            <person name="Allen S.E."/>
            <person name="Farag S."/>
            <person name="Shank E.A."/>
            <person name="Bowers A."/>
        </authorList>
    </citation>
    <scope>NUCLEOTIDE SEQUENCE [LARGE SCALE GENOMIC DNA]</scope>
    <source>
        <strain evidence="2 3">AFS081271</strain>
    </source>
</reference>
<comment type="caution">
    <text evidence="2">The sequence shown here is derived from an EMBL/GenBank/DDBJ whole genome shotgun (WGS) entry which is preliminary data.</text>
</comment>
<dbReference type="Pfam" id="PF09951">
    <property type="entry name" value="Imm33"/>
    <property type="match status" value="1"/>
</dbReference>
<name>A0A2B0XSL5_BACAN</name>
<sequence length="39" mass="4470">MKRCIKDQPVNAIDNGWSFLSEIDTDEYFADALNMSICD</sequence>
<dbReference type="RefSeq" id="WP_098556047.1">
    <property type="nucleotide sequence ID" value="NZ_NUXH01000054.1"/>
</dbReference>
<feature type="domain" description="Immunity protein Imm33" evidence="1">
    <location>
        <begin position="4"/>
        <end position="38"/>
    </location>
</feature>
<accession>A0A2B0XSL5</accession>
<evidence type="ECO:0000259" key="1">
    <source>
        <dbReference type="Pfam" id="PF09951"/>
    </source>
</evidence>